<evidence type="ECO:0000313" key="2">
    <source>
        <dbReference type="Proteomes" id="UP001331761"/>
    </source>
</evidence>
<reference evidence="1 2" key="1">
    <citation type="submission" date="2019-10" db="EMBL/GenBank/DDBJ databases">
        <title>Assembly and Annotation for the nematode Trichostrongylus colubriformis.</title>
        <authorList>
            <person name="Martin J."/>
        </authorList>
    </citation>
    <scope>NUCLEOTIDE SEQUENCE [LARGE SCALE GENOMIC DNA]</scope>
    <source>
        <strain evidence="1">G859</strain>
        <tissue evidence="1">Whole worm</tissue>
    </source>
</reference>
<evidence type="ECO:0000313" key="1">
    <source>
        <dbReference type="EMBL" id="KAK5971478.1"/>
    </source>
</evidence>
<comment type="caution">
    <text evidence="1">The sequence shown here is derived from an EMBL/GenBank/DDBJ whole genome shotgun (WGS) entry which is preliminary data.</text>
</comment>
<keyword evidence="2" id="KW-1185">Reference proteome</keyword>
<protein>
    <submittedName>
        <fullName evidence="1">Uncharacterized protein</fullName>
    </submittedName>
</protein>
<proteinExistence type="predicted"/>
<name>A0AAN8IID4_TRICO</name>
<gene>
    <name evidence="1" type="ORF">GCK32_010522</name>
</gene>
<sequence>MSEVLREYDHFDQTQGDKGGLSISLQESNSIRCMNLRKYKMRCCMMFEKDPVLTNYTIIAMSTKLHKIFRQISEE</sequence>
<dbReference type="AlphaFoldDB" id="A0AAN8IID4"/>
<organism evidence="1 2">
    <name type="scientific">Trichostrongylus colubriformis</name>
    <name type="common">Black scour worm</name>
    <dbReference type="NCBI Taxonomy" id="6319"/>
    <lineage>
        <taxon>Eukaryota</taxon>
        <taxon>Metazoa</taxon>
        <taxon>Ecdysozoa</taxon>
        <taxon>Nematoda</taxon>
        <taxon>Chromadorea</taxon>
        <taxon>Rhabditida</taxon>
        <taxon>Rhabditina</taxon>
        <taxon>Rhabditomorpha</taxon>
        <taxon>Strongyloidea</taxon>
        <taxon>Trichostrongylidae</taxon>
        <taxon>Trichostrongylus</taxon>
    </lineage>
</organism>
<dbReference type="EMBL" id="WIXE01017733">
    <property type="protein sequence ID" value="KAK5971478.1"/>
    <property type="molecule type" value="Genomic_DNA"/>
</dbReference>
<feature type="non-terminal residue" evidence="1">
    <location>
        <position position="75"/>
    </location>
</feature>
<accession>A0AAN8IID4</accession>
<dbReference type="Proteomes" id="UP001331761">
    <property type="component" value="Unassembled WGS sequence"/>
</dbReference>